<dbReference type="Proteomes" id="UP000028073">
    <property type="component" value="Unassembled WGS sequence"/>
</dbReference>
<dbReference type="EMBL" id="JOKH01000003">
    <property type="protein sequence ID" value="KEQ17407.1"/>
    <property type="molecule type" value="Genomic_DNA"/>
</dbReference>
<gene>
    <name evidence="1" type="ORF">GZ78_16575</name>
</gene>
<evidence type="ECO:0000313" key="1">
    <source>
        <dbReference type="EMBL" id="KEQ17407.1"/>
    </source>
</evidence>
<accession>A0A081NG34</accession>
<sequence length="250" mass="28023">MAMDRRGMRDASPSQVLSTVLLQRQGWARQGNYGALTGLEYFTGQMMQYDQTYRFQVDAFNQASVTGSSALWLSQHFISGGAINTQQTNLLFVPELFGQLLLQFHQVHVISDQQNQPVWLVHVHLPESASTTIPVTLKVFHNADGNVQISAYDGFLTSASDSLPAVYTVFEEMSHEDLAEQEGQTVQLQDEASGLADGIGTLQIHDEEKKSDEGKPPWMSEDYTPLKRNMWVCCLAVVFCHNFSLKFLSR</sequence>
<protein>
    <submittedName>
        <fullName evidence="1">Uncharacterized protein</fullName>
    </submittedName>
</protein>
<proteinExistence type="predicted"/>
<dbReference type="AlphaFoldDB" id="A0A081NG34"/>
<dbReference type="RefSeq" id="WP_034837633.1">
    <property type="nucleotide sequence ID" value="NZ_JOKH01000003.1"/>
</dbReference>
<keyword evidence="2" id="KW-1185">Reference proteome</keyword>
<name>A0A081NG34_9GAMM</name>
<comment type="caution">
    <text evidence="1">The sequence shown here is derived from an EMBL/GenBank/DDBJ whole genome shotgun (WGS) entry which is preliminary data.</text>
</comment>
<evidence type="ECO:0000313" key="2">
    <source>
        <dbReference type="Proteomes" id="UP000028073"/>
    </source>
</evidence>
<reference evidence="1 2" key="1">
    <citation type="submission" date="2014-06" db="EMBL/GenBank/DDBJ databases">
        <title>Whole Genome Sequences of Three Symbiotic Endozoicomonas Bacteria.</title>
        <authorList>
            <person name="Neave M.J."/>
            <person name="Apprill A."/>
            <person name="Voolstra C.R."/>
        </authorList>
    </citation>
    <scope>NUCLEOTIDE SEQUENCE [LARGE SCALE GENOMIC DNA]</scope>
    <source>
        <strain evidence="1 2">DSM 25634</strain>
    </source>
</reference>
<organism evidence="1 2">
    <name type="scientific">Endozoicomonas numazuensis</name>
    <dbReference type="NCBI Taxonomy" id="1137799"/>
    <lineage>
        <taxon>Bacteria</taxon>
        <taxon>Pseudomonadati</taxon>
        <taxon>Pseudomonadota</taxon>
        <taxon>Gammaproteobacteria</taxon>
        <taxon>Oceanospirillales</taxon>
        <taxon>Endozoicomonadaceae</taxon>
        <taxon>Endozoicomonas</taxon>
    </lineage>
</organism>